<feature type="transmembrane region" description="Helical" evidence="1">
    <location>
        <begin position="6"/>
        <end position="27"/>
    </location>
</feature>
<accession>A0ABT6LCW0</accession>
<keyword evidence="1" id="KW-1133">Transmembrane helix</keyword>
<evidence type="ECO:0000313" key="2">
    <source>
        <dbReference type="EMBL" id="MDH6214148.1"/>
    </source>
</evidence>
<keyword evidence="3" id="KW-1185">Reference proteome</keyword>
<evidence type="ECO:0008006" key="4">
    <source>
        <dbReference type="Google" id="ProtNLM"/>
    </source>
</evidence>
<sequence length="55" mass="6242">MVTVLHVLYALLVLALGVGAGLTVIVIEQLRWEARSRVPRRTTYGEVHRRHAAHR</sequence>
<dbReference type="Proteomes" id="UP001160499">
    <property type="component" value="Unassembled WGS sequence"/>
</dbReference>
<proteinExistence type="predicted"/>
<name>A0ABT6LCW0_9ACTN</name>
<evidence type="ECO:0000256" key="1">
    <source>
        <dbReference type="SAM" id="Phobius"/>
    </source>
</evidence>
<organism evidence="2 3">
    <name type="scientific">Streptomyces pseudovenezuelae</name>
    <dbReference type="NCBI Taxonomy" id="67350"/>
    <lineage>
        <taxon>Bacteria</taxon>
        <taxon>Bacillati</taxon>
        <taxon>Actinomycetota</taxon>
        <taxon>Actinomycetes</taxon>
        <taxon>Kitasatosporales</taxon>
        <taxon>Streptomycetaceae</taxon>
        <taxon>Streptomyces</taxon>
        <taxon>Streptomyces aurantiacus group</taxon>
    </lineage>
</organism>
<reference evidence="2 3" key="1">
    <citation type="submission" date="2023-04" db="EMBL/GenBank/DDBJ databases">
        <title>Forest soil microbial communities from Buena Vista Peninsula, Colon Province, Panama.</title>
        <authorList>
            <person name="Bouskill N."/>
        </authorList>
    </citation>
    <scope>NUCLEOTIDE SEQUENCE [LARGE SCALE GENOMIC DNA]</scope>
    <source>
        <strain evidence="2 3">GGS1</strain>
    </source>
</reference>
<keyword evidence="1" id="KW-0812">Transmembrane</keyword>
<protein>
    <recommendedName>
        <fullName evidence="4">Secreted protein</fullName>
    </recommendedName>
</protein>
<evidence type="ECO:0000313" key="3">
    <source>
        <dbReference type="Proteomes" id="UP001160499"/>
    </source>
</evidence>
<dbReference type="EMBL" id="JARXVH010000002">
    <property type="protein sequence ID" value="MDH6214148.1"/>
    <property type="molecule type" value="Genomic_DNA"/>
</dbReference>
<comment type="caution">
    <text evidence="2">The sequence shown here is derived from an EMBL/GenBank/DDBJ whole genome shotgun (WGS) entry which is preliminary data.</text>
</comment>
<gene>
    <name evidence="2" type="ORF">M2283_001431</name>
</gene>
<keyword evidence="1" id="KW-0472">Membrane</keyword>